<evidence type="ECO:0000256" key="1">
    <source>
        <dbReference type="ARBA" id="ARBA00008779"/>
    </source>
</evidence>
<dbReference type="Pfam" id="PF00884">
    <property type="entry name" value="Sulfatase"/>
    <property type="match status" value="1"/>
</dbReference>
<feature type="domain" description="Sulfatase N-terminal" evidence="2">
    <location>
        <begin position="3"/>
        <end position="312"/>
    </location>
</feature>
<dbReference type="RefSeq" id="WP_089969803.1">
    <property type="nucleotide sequence ID" value="NZ_FOCQ01000011.1"/>
</dbReference>
<dbReference type="Gene3D" id="3.40.720.10">
    <property type="entry name" value="Alkaline Phosphatase, subunit A"/>
    <property type="match status" value="1"/>
</dbReference>
<evidence type="ECO:0000313" key="3">
    <source>
        <dbReference type="EMBL" id="SEN41891.1"/>
    </source>
</evidence>
<dbReference type="PANTHER" id="PTHR42693:SF33">
    <property type="entry name" value="ARYLSULFATASE"/>
    <property type="match status" value="1"/>
</dbReference>
<dbReference type="GO" id="GO:0004065">
    <property type="term" value="F:arylsulfatase activity"/>
    <property type="evidence" value="ECO:0007669"/>
    <property type="project" value="TreeGrafter"/>
</dbReference>
<dbReference type="OrthoDB" id="9762324at2"/>
<evidence type="ECO:0000259" key="2">
    <source>
        <dbReference type="Pfam" id="PF00884"/>
    </source>
</evidence>
<comment type="similarity">
    <text evidence="1">Belongs to the sulfatase family.</text>
</comment>
<dbReference type="PANTHER" id="PTHR42693">
    <property type="entry name" value="ARYLSULFATASE FAMILY MEMBER"/>
    <property type="match status" value="1"/>
</dbReference>
<reference evidence="3 4" key="1">
    <citation type="submission" date="2016-10" db="EMBL/GenBank/DDBJ databases">
        <authorList>
            <person name="de Groot N.N."/>
        </authorList>
    </citation>
    <scope>NUCLEOTIDE SEQUENCE [LARGE SCALE GENOMIC DNA]</scope>
    <source>
        <strain evidence="3 4">DSM 46701</strain>
    </source>
</reference>
<accession>A0A1H8GCL0</accession>
<dbReference type="InterPro" id="IPR017850">
    <property type="entry name" value="Alkaline_phosphatase_core_sf"/>
</dbReference>
<dbReference type="Proteomes" id="UP000199695">
    <property type="component" value="Unassembled WGS sequence"/>
</dbReference>
<name>A0A1H8GCL0_9BACL</name>
<dbReference type="EMBL" id="FOCQ01000011">
    <property type="protein sequence ID" value="SEN41891.1"/>
    <property type="molecule type" value="Genomic_DNA"/>
</dbReference>
<dbReference type="SUPFAM" id="SSF53649">
    <property type="entry name" value="Alkaline phosphatase-like"/>
    <property type="match status" value="1"/>
</dbReference>
<gene>
    <name evidence="3" type="ORF">SAMN05444955_1112</name>
</gene>
<dbReference type="AlphaFoldDB" id="A0A1H8GCL0"/>
<protein>
    <submittedName>
        <fullName evidence="3">Arylsulfatase A</fullName>
    </submittedName>
</protein>
<dbReference type="InterPro" id="IPR050738">
    <property type="entry name" value="Sulfatase"/>
</dbReference>
<dbReference type="InterPro" id="IPR000917">
    <property type="entry name" value="Sulfatase_N"/>
</dbReference>
<sequence length="450" mass="51822">MKIILIAVDTLRADRLGCYGYKKASISPHINALAERGILFEEMIAENNVTQSAFVTMMTGKNPHQHGIVNMKPTRISPKLIPLAQILQKNGYQTAAVDCNYKITGQPNPWFKKGYQTYMDPSEQLNTHFTLPAQEINQKAIPWIKKHRNVSNFFLFLHYWEPHYPYMPDNSFAKWAEQHSTSRTSKEVPLKAVMREPLWSFIQKYNPREYPAGKIRQLYDGSVKQADHYIGELISTLSDLGILNETLIVLVADHGESLGEHRIYFDHHGLYEPTIHVPLIISCPDKLPKNKRITALCQHADLLPTILDIAGVKTPKAIGPIDGRSLLPVIEGKQQEIRPFVISCEANWQLKRCIRTHQWKLIQSLEKDVYGNPRWELYNLKQDPAENKNVLKQYPNVARKLKNQMNLWVKSMLTKYKKKDPLTCGIKVRLHRATVAEEEKVKQRLSELGY</sequence>
<dbReference type="Gene3D" id="3.30.1120.10">
    <property type="match status" value="1"/>
</dbReference>
<proteinExistence type="inferred from homology"/>
<keyword evidence="4" id="KW-1185">Reference proteome</keyword>
<evidence type="ECO:0000313" key="4">
    <source>
        <dbReference type="Proteomes" id="UP000199695"/>
    </source>
</evidence>
<organism evidence="3 4">
    <name type="scientific">Lihuaxuella thermophila</name>
    <dbReference type="NCBI Taxonomy" id="1173111"/>
    <lineage>
        <taxon>Bacteria</taxon>
        <taxon>Bacillati</taxon>
        <taxon>Bacillota</taxon>
        <taxon>Bacilli</taxon>
        <taxon>Bacillales</taxon>
        <taxon>Thermoactinomycetaceae</taxon>
        <taxon>Lihuaxuella</taxon>
    </lineage>
</organism>
<dbReference type="STRING" id="1173111.SAMN05444955_1112"/>
<dbReference type="CDD" id="cd16148">
    <property type="entry name" value="sulfatase_like"/>
    <property type="match status" value="1"/>
</dbReference>